<dbReference type="GO" id="GO:0043531">
    <property type="term" value="F:ADP binding"/>
    <property type="evidence" value="ECO:0007669"/>
    <property type="project" value="InterPro"/>
</dbReference>
<protein>
    <recommendedName>
        <fullName evidence="13">NB-ARC domain-containing protein</fullName>
    </recommendedName>
</protein>
<keyword evidence="3" id="KW-0677">Repeat</keyword>
<dbReference type="Gene3D" id="3.40.50.300">
    <property type="entry name" value="P-loop containing nucleotide triphosphate hydrolases"/>
    <property type="match status" value="1"/>
</dbReference>
<dbReference type="GO" id="GO:0006952">
    <property type="term" value="P:defense response"/>
    <property type="evidence" value="ECO:0007669"/>
    <property type="project" value="UniProtKB-KW"/>
</dbReference>
<keyword evidence="6" id="KW-0067">ATP-binding</keyword>
<dbReference type="InterPro" id="IPR032675">
    <property type="entry name" value="LRR_dom_sf"/>
</dbReference>
<evidence type="ECO:0000256" key="1">
    <source>
        <dbReference type="ARBA" id="ARBA00008894"/>
    </source>
</evidence>
<dbReference type="SUPFAM" id="SSF52058">
    <property type="entry name" value="L domain-like"/>
    <property type="match status" value="1"/>
</dbReference>
<dbReference type="InterPro" id="IPR001611">
    <property type="entry name" value="Leu-rich_rpt"/>
</dbReference>
<dbReference type="GO" id="GO:0005524">
    <property type="term" value="F:ATP binding"/>
    <property type="evidence" value="ECO:0007669"/>
    <property type="project" value="UniProtKB-KW"/>
</dbReference>
<dbReference type="InterPro" id="IPR058922">
    <property type="entry name" value="WHD_DRP"/>
</dbReference>
<dbReference type="Pfam" id="PF00931">
    <property type="entry name" value="NB-ARC"/>
    <property type="match status" value="1"/>
</dbReference>
<dbReference type="Pfam" id="PF23247">
    <property type="entry name" value="LRR_RPS2"/>
    <property type="match status" value="1"/>
</dbReference>
<evidence type="ECO:0008006" key="13">
    <source>
        <dbReference type="Google" id="ProtNLM"/>
    </source>
</evidence>
<evidence type="ECO:0000256" key="5">
    <source>
        <dbReference type="ARBA" id="ARBA00022821"/>
    </source>
</evidence>
<dbReference type="FunFam" id="1.10.8.430:FF:000003">
    <property type="entry name" value="Probable disease resistance protein At5g66910"/>
    <property type="match status" value="1"/>
</dbReference>
<name>A0AAD9TWG1_9ROSI</name>
<evidence type="ECO:0000259" key="9">
    <source>
        <dbReference type="Pfam" id="PF23247"/>
    </source>
</evidence>
<dbReference type="EMBL" id="JANJYI010000007">
    <property type="protein sequence ID" value="KAK2643520.1"/>
    <property type="molecule type" value="Genomic_DNA"/>
</dbReference>
<sequence>MGGVGKTTLLKQISQNFFDVLNNFDVVIWVSVSIDPQLEKIQEEIGKKIGLFDQYSWRNGNLEDKASDIFRILSEKKFVLLMDDIWETIDLLKVGVPFPIPANGSKLIFTTRSIKICSLMEADIRFRVECLADEEAWELFLSHVGDGTLYSHPEIPEIAKAIVKDCGGLPLALVEIGSALTKQKTSEYWREAAEVFKRLRFTFPGMYYTFPVSKHGHDHSLDVEKSMHSVVDRIFSSLRLSYDGLQKEVFKSCLLYCSLFPSGYKIPKRDLIDYWIGEGFLDNRLGTHNRGHYMINVLLNACLLEEQDDDYVTLHDMIRDMILWITNDIDVGRGGYYLVYTDAGLREAPETEEWEHVSRLSVMRNRIENLIHKSPVVCPDLETLFLNNNYLKTIDSGFFRHIGSLKVLNLSNNPSLTELPSAISDLASLQHLDLSRTGIQELSTKLNKRVKLKCLNLEYTPGLRSIPHISNLSMLHVLRLLECGFLIEVSSDGAERLIEDWVCLKSLSMLSITLKSFQAVKKLLSSHKLQNCIQSLWLRSLHQAKSSEVALANLKHLKSLCISECKNLEELRVDFGGEAQNIAESRCFHFLDEVNIDGCSELRDLTWLILAPNLKRLKISECSAIQQIINVGKLGEYPEMMTNLIPFSKLKYLALRNLPNLISIYWKVLPFPDLKESDVVNCPKFQNLSTTPSQQGGEMSNHVKADSDASTLFPQ</sequence>
<feature type="region of interest" description="Disordered" evidence="7">
    <location>
        <begin position="690"/>
        <end position="715"/>
    </location>
</feature>
<proteinExistence type="inferred from homology"/>
<dbReference type="PRINTS" id="PR00364">
    <property type="entry name" value="DISEASERSIST"/>
</dbReference>
<dbReference type="Gene3D" id="3.80.10.10">
    <property type="entry name" value="Ribonuclease Inhibitor"/>
    <property type="match status" value="2"/>
</dbReference>
<dbReference type="Proteomes" id="UP001280121">
    <property type="component" value="Unassembled WGS sequence"/>
</dbReference>
<dbReference type="InterPro" id="IPR042197">
    <property type="entry name" value="Apaf_helical"/>
</dbReference>
<gene>
    <name evidence="11" type="ORF">Ddye_025283</name>
</gene>
<dbReference type="PANTHER" id="PTHR33463:SF220">
    <property type="entry name" value="NB-ARC DOMAIN-CONTAINING PROTEIN"/>
    <property type="match status" value="1"/>
</dbReference>
<organism evidence="11 12">
    <name type="scientific">Dipteronia dyeriana</name>
    <dbReference type="NCBI Taxonomy" id="168575"/>
    <lineage>
        <taxon>Eukaryota</taxon>
        <taxon>Viridiplantae</taxon>
        <taxon>Streptophyta</taxon>
        <taxon>Embryophyta</taxon>
        <taxon>Tracheophyta</taxon>
        <taxon>Spermatophyta</taxon>
        <taxon>Magnoliopsida</taxon>
        <taxon>eudicotyledons</taxon>
        <taxon>Gunneridae</taxon>
        <taxon>Pentapetalae</taxon>
        <taxon>rosids</taxon>
        <taxon>malvids</taxon>
        <taxon>Sapindales</taxon>
        <taxon>Sapindaceae</taxon>
        <taxon>Hippocastanoideae</taxon>
        <taxon>Acereae</taxon>
        <taxon>Dipteronia</taxon>
    </lineage>
</organism>
<evidence type="ECO:0000259" key="10">
    <source>
        <dbReference type="Pfam" id="PF23559"/>
    </source>
</evidence>
<keyword evidence="2" id="KW-0433">Leucine-rich repeat</keyword>
<dbReference type="InterPro" id="IPR050905">
    <property type="entry name" value="Plant_NBS-LRR"/>
</dbReference>
<dbReference type="InterPro" id="IPR036388">
    <property type="entry name" value="WH-like_DNA-bd_sf"/>
</dbReference>
<dbReference type="InterPro" id="IPR027417">
    <property type="entry name" value="P-loop_NTPase"/>
</dbReference>
<dbReference type="SMART" id="SM00369">
    <property type="entry name" value="LRR_TYP"/>
    <property type="match status" value="3"/>
</dbReference>
<evidence type="ECO:0000256" key="6">
    <source>
        <dbReference type="ARBA" id="ARBA00022840"/>
    </source>
</evidence>
<evidence type="ECO:0000256" key="3">
    <source>
        <dbReference type="ARBA" id="ARBA00022737"/>
    </source>
</evidence>
<accession>A0AAD9TWG1</accession>
<keyword evidence="12" id="KW-1185">Reference proteome</keyword>
<dbReference type="Gene3D" id="1.10.10.10">
    <property type="entry name" value="Winged helix-like DNA-binding domain superfamily/Winged helix DNA-binding domain"/>
    <property type="match status" value="1"/>
</dbReference>
<feature type="domain" description="NB-ARC" evidence="8">
    <location>
        <begin position="1"/>
        <end position="147"/>
    </location>
</feature>
<dbReference type="InterPro" id="IPR057135">
    <property type="entry name" value="At4g27190-like_LRR"/>
</dbReference>
<evidence type="ECO:0000256" key="7">
    <source>
        <dbReference type="SAM" id="MobiDB-lite"/>
    </source>
</evidence>
<keyword evidence="5" id="KW-0611">Plant defense</keyword>
<dbReference type="FunFam" id="1.10.10.10:FF:000322">
    <property type="entry name" value="Probable disease resistance protein At1g63360"/>
    <property type="match status" value="1"/>
</dbReference>
<feature type="domain" description="Disease resistance protein winged helix" evidence="10">
    <location>
        <begin position="259"/>
        <end position="322"/>
    </location>
</feature>
<evidence type="ECO:0000256" key="2">
    <source>
        <dbReference type="ARBA" id="ARBA00022614"/>
    </source>
</evidence>
<reference evidence="11" key="1">
    <citation type="journal article" date="2023" name="Plant J.">
        <title>Genome sequences and population genomics provide insights into the demographic history, inbreeding, and mutation load of two 'living fossil' tree species of Dipteronia.</title>
        <authorList>
            <person name="Feng Y."/>
            <person name="Comes H.P."/>
            <person name="Chen J."/>
            <person name="Zhu S."/>
            <person name="Lu R."/>
            <person name="Zhang X."/>
            <person name="Li P."/>
            <person name="Qiu J."/>
            <person name="Olsen K.M."/>
            <person name="Qiu Y."/>
        </authorList>
    </citation>
    <scope>NUCLEOTIDE SEQUENCE</scope>
    <source>
        <strain evidence="11">KIB01</strain>
    </source>
</reference>
<comment type="similarity">
    <text evidence="1">Belongs to the disease resistance NB-LRR family.</text>
</comment>
<evidence type="ECO:0000313" key="11">
    <source>
        <dbReference type="EMBL" id="KAK2643520.1"/>
    </source>
</evidence>
<keyword evidence="4" id="KW-0547">Nucleotide-binding</keyword>
<dbReference type="InterPro" id="IPR002182">
    <property type="entry name" value="NB-ARC"/>
</dbReference>
<dbReference type="SUPFAM" id="SSF52540">
    <property type="entry name" value="P-loop containing nucleoside triphosphate hydrolases"/>
    <property type="match status" value="1"/>
</dbReference>
<evidence type="ECO:0000256" key="4">
    <source>
        <dbReference type="ARBA" id="ARBA00022741"/>
    </source>
</evidence>
<dbReference type="Pfam" id="PF13855">
    <property type="entry name" value="LRR_8"/>
    <property type="match status" value="1"/>
</dbReference>
<dbReference type="InterPro" id="IPR003591">
    <property type="entry name" value="Leu-rich_rpt_typical-subtyp"/>
</dbReference>
<dbReference type="FunFam" id="3.40.50.300:FF:001091">
    <property type="entry name" value="Probable disease resistance protein At1g61300"/>
    <property type="match status" value="1"/>
</dbReference>
<dbReference type="AlphaFoldDB" id="A0AAD9TWG1"/>
<dbReference type="Pfam" id="PF23559">
    <property type="entry name" value="WHD_DRP"/>
    <property type="match status" value="1"/>
</dbReference>
<comment type="caution">
    <text evidence="11">The sequence shown here is derived from an EMBL/GenBank/DDBJ whole genome shotgun (WGS) entry which is preliminary data.</text>
</comment>
<dbReference type="PANTHER" id="PTHR33463">
    <property type="entry name" value="NB-ARC DOMAIN-CONTAINING PROTEIN-RELATED"/>
    <property type="match status" value="1"/>
</dbReference>
<feature type="domain" description="Disease resistance protein At4g27190-like leucine-rich repeats" evidence="9">
    <location>
        <begin position="583"/>
        <end position="688"/>
    </location>
</feature>
<evidence type="ECO:0000259" key="8">
    <source>
        <dbReference type="Pfam" id="PF00931"/>
    </source>
</evidence>
<dbReference type="Gene3D" id="1.10.8.430">
    <property type="entry name" value="Helical domain of apoptotic protease-activating factors"/>
    <property type="match status" value="1"/>
</dbReference>
<evidence type="ECO:0000313" key="12">
    <source>
        <dbReference type="Proteomes" id="UP001280121"/>
    </source>
</evidence>